<comment type="subcellular location">
    <subcellularLocation>
        <location evidence="3">Cytoplasm</location>
    </subcellularLocation>
</comment>
<dbReference type="PROSITE" id="PS50890">
    <property type="entry name" value="PUA"/>
    <property type="match status" value="1"/>
</dbReference>
<feature type="binding site" evidence="3">
    <location>
        <position position="413"/>
    </location>
    <ligand>
        <name>ATP</name>
        <dbReference type="ChEBI" id="CHEBI:30616"/>
    </ligand>
</feature>
<keyword evidence="2 3" id="KW-0143">Chaperone</keyword>
<organism evidence="6 10">
    <name type="scientific">Clostridium innocuum</name>
    <dbReference type="NCBI Taxonomy" id="1522"/>
    <lineage>
        <taxon>Bacteria</taxon>
        <taxon>Bacillati</taxon>
        <taxon>Bacillota</taxon>
        <taxon>Clostridia</taxon>
        <taxon>Eubacteriales</taxon>
        <taxon>Clostridiaceae</taxon>
        <taxon>Clostridium</taxon>
    </lineage>
</organism>
<dbReference type="NCBIfam" id="NF009488">
    <property type="entry name" value="PRK12850.1"/>
    <property type="match status" value="1"/>
</dbReference>
<dbReference type="GO" id="GO:0005737">
    <property type="term" value="C:cytoplasm"/>
    <property type="evidence" value="ECO:0007669"/>
    <property type="project" value="UniProtKB-SubCell"/>
</dbReference>
<dbReference type="NCBIfam" id="NF009487">
    <property type="entry name" value="PRK12849.1"/>
    <property type="match status" value="1"/>
</dbReference>
<dbReference type="Proteomes" id="UP000604383">
    <property type="component" value="Unassembled WGS sequence"/>
</dbReference>
<comment type="subunit">
    <text evidence="3 5">Forms a cylinder of 14 subunits composed of two heptameric rings stacked back-to-back. Interacts with the co-chaperonin GroES.</text>
</comment>
<dbReference type="NCBIfam" id="NF000592">
    <property type="entry name" value="PRK00013.1"/>
    <property type="match status" value="1"/>
</dbReference>
<dbReference type="EMBL" id="JAKTMA010000045">
    <property type="protein sequence ID" value="MCR0234962.1"/>
    <property type="molecule type" value="Genomic_DNA"/>
</dbReference>
<dbReference type="InterPro" id="IPR027413">
    <property type="entry name" value="GROEL-like_equatorial_sf"/>
</dbReference>
<sequence>MAKEVRFSKDARTAMLNGVNVLADAVRVTLGPKGRNVVLEKEYGSPLITNDGVSIAKEIELEDKFENMGAKLVYEVANKTNDTAGDGTTTATILAQSMISNGLRQVEKGANPVLMREGIEYASKEAAKHILEKSRKVETSNDIASVAAISSGSKEVGKIIAESMEKVGRNGVISVDESNGFDTELEISEGMQYDKGYVSPYMVSDHEKMQAELENAYVLITDQKINNVQEILPVLEQVVQTNKPLLLIADDIENEVTSTLVVNKLRGTFNVVATKAPGFGDNQKEILKDIAILTGANFYSKDLSMDLKEMKLEDLGTVKKVVVTKDNTTMIGGNGSKDAIDARVKEISAQMENCKSDYDKKRYAERLGKLSNGVAIIKVGATTESELKEKKLRIEDALNATRAAVAEGIVIGGGAALVEAYIALKDELKSDVVDVQKGIKVVMDALLAPIAQIAENAGYNAEEIVEQQKTAKENIGFDAKNGNWVDMFKEGIIDPTKVTRSALLNSASISALFLTTEAGVAAIKEKEAPVPPMPAGPMY</sequence>
<evidence type="ECO:0000313" key="11">
    <source>
        <dbReference type="Proteomes" id="UP000503330"/>
    </source>
</evidence>
<dbReference type="Proteomes" id="UP001203972">
    <property type="component" value="Unassembled WGS sequence"/>
</dbReference>
<dbReference type="GO" id="GO:0140662">
    <property type="term" value="F:ATP-dependent protein folding chaperone"/>
    <property type="evidence" value="ECO:0007669"/>
    <property type="project" value="InterPro"/>
</dbReference>
<evidence type="ECO:0000256" key="3">
    <source>
        <dbReference type="HAMAP-Rule" id="MF_00600"/>
    </source>
</evidence>
<dbReference type="InterPro" id="IPR027410">
    <property type="entry name" value="TCP-1-like_intermed_sf"/>
</dbReference>
<evidence type="ECO:0000313" key="8">
    <source>
        <dbReference type="EMBL" id="MZH57835.1"/>
    </source>
</evidence>
<dbReference type="GO" id="GO:0051082">
    <property type="term" value="F:unfolded protein binding"/>
    <property type="evidence" value="ECO:0007669"/>
    <property type="project" value="UniProtKB-UniRule"/>
</dbReference>
<dbReference type="InterPro" id="IPR027409">
    <property type="entry name" value="GroEL-like_apical_dom_sf"/>
</dbReference>
<dbReference type="EMBL" id="WWTN01000045">
    <property type="protein sequence ID" value="MZH57835.1"/>
    <property type="molecule type" value="Genomic_DNA"/>
</dbReference>
<feature type="binding site" evidence="3">
    <location>
        <begin position="29"/>
        <end position="32"/>
    </location>
    <ligand>
        <name>ATP</name>
        <dbReference type="ChEBI" id="CHEBI:30616"/>
    </ligand>
</feature>
<reference evidence="6 10" key="1">
    <citation type="submission" date="2014-08" db="EMBL/GenBank/DDBJ databases">
        <title>Clostridium innocuum, an unnegligible vancomycin-resistant pathogen causing extra-intestinal infections.</title>
        <authorList>
            <person name="Feng Y."/>
            <person name="Chiu C.-H."/>
        </authorList>
    </citation>
    <scope>NUCLEOTIDE SEQUENCE [LARGE SCALE GENOMIC DNA]</scope>
    <source>
        <strain evidence="6 10">AN88</strain>
    </source>
</reference>
<name>A0A099I7L9_CLOIN</name>
<dbReference type="Proteomes" id="UP000503330">
    <property type="component" value="Chromosome"/>
</dbReference>
<feature type="binding site" evidence="3">
    <location>
        <position position="494"/>
    </location>
    <ligand>
        <name>ATP</name>
        <dbReference type="ChEBI" id="CHEBI:30616"/>
    </ligand>
</feature>
<dbReference type="InterPro" id="IPR001844">
    <property type="entry name" value="Cpn60/GroEL"/>
</dbReference>
<evidence type="ECO:0000313" key="9">
    <source>
        <dbReference type="EMBL" id="QJA03017.1"/>
    </source>
</evidence>
<gene>
    <name evidence="3 7" type="primary">groL</name>
    <name evidence="3" type="synonym">groEL</name>
    <name evidence="6" type="ORF">CIAN88_09105</name>
    <name evidence="9" type="ORF">G4D54_11445</name>
    <name evidence="8" type="ORF">GT664_19270</name>
    <name evidence="7" type="ORF">MKC95_19520</name>
</gene>
<keyword evidence="3" id="KW-0413">Isomerase</keyword>
<evidence type="ECO:0000256" key="2">
    <source>
        <dbReference type="ARBA" id="ARBA00023186"/>
    </source>
</evidence>
<dbReference type="GO" id="GO:0005524">
    <property type="term" value="F:ATP binding"/>
    <property type="evidence" value="ECO:0007669"/>
    <property type="project" value="UniProtKB-UniRule"/>
</dbReference>
<evidence type="ECO:0000256" key="1">
    <source>
        <dbReference type="ARBA" id="ARBA00006607"/>
    </source>
</evidence>
<reference evidence="8" key="2">
    <citation type="journal article" date="2019" name="Nat. Med.">
        <title>A library of human gut bacterial isolates paired with longitudinal multiomics data enables mechanistic microbiome research.</title>
        <authorList>
            <person name="Poyet M."/>
            <person name="Groussin M."/>
            <person name="Gibbons S.M."/>
            <person name="Avila-Pacheco J."/>
            <person name="Jiang X."/>
            <person name="Kearney S.M."/>
            <person name="Perrotta A.R."/>
            <person name="Berdy B."/>
            <person name="Zhao S."/>
            <person name="Lieberman T.D."/>
            <person name="Swanson P.K."/>
            <person name="Smith M."/>
            <person name="Roesemann S."/>
            <person name="Alexander J.E."/>
            <person name="Rich S.A."/>
            <person name="Livny J."/>
            <person name="Vlamakis H."/>
            <person name="Clish C."/>
            <person name="Bullock K."/>
            <person name="Deik A."/>
            <person name="Scott J."/>
            <person name="Pierce K.A."/>
            <person name="Xavier R.J."/>
            <person name="Alm E.J."/>
        </authorList>
    </citation>
    <scope>NUCLEOTIDE SEQUENCE</scope>
    <source>
        <strain evidence="8">BIOML-A12</strain>
    </source>
</reference>
<proteinExistence type="inferred from homology"/>
<dbReference type="InterPro" id="IPR002423">
    <property type="entry name" value="Cpn60/GroEL/TCP-1"/>
</dbReference>
<comment type="similarity">
    <text evidence="1 3 4">Belongs to the chaperonin (HSP60) family.</text>
</comment>
<evidence type="ECO:0000256" key="4">
    <source>
        <dbReference type="RuleBase" id="RU000418"/>
    </source>
</evidence>
<dbReference type="Pfam" id="PF00118">
    <property type="entry name" value="Cpn60_TCP1"/>
    <property type="match status" value="1"/>
</dbReference>
<keyword evidence="3" id="KW-0963">Cytoplasm</keyword>
<dbReference type="Gene3D" id="1.10.560.10">
    <property type="entry name" value="GroEL-like equatorial domain"/>
    <property type="match status" value="1"/>
</dbReference>
<accession>A0A099I7L9</accession>
<dbReference type="PANTHER" id="PTHR45633">
    <property type="entry name" value="60 KDA HEAT SHOCK PROTEIN, MITOCHONDRIAL"/>
    <property type="match status" value="1"/>
</dbReference>
<dbReference type="FunFam" id="3.50.7.10:FF:000001">
    <property type="entry name" value="60 kDa chaperonin"/>
    <property type="match status" value="1"/>
</dbReference>
<dbReference type="HAMAP" id="MF_00600">
    <property type="entry name" value="CH60"/>
    <property type="match status" value="1"/>
</dbReference>
<dbReference type="GO" id="GO:0042026">
    <property type="term" value="P:protein refolding"/>
    <property type="evidence" value="ECO:0007669"/>
    <property type="project" value="UniProtKB-UniRule"/>
</dbReference>
<protein>
    <recommendedName>
        <fullName evidence="3">Chaperonin GroEL</fullName>
        <ecNumber evidence="3">5.6.1.7</ecNumber>
    </recommendedName>
    <alternativeName>
        <fullName evidence="3">60 kDa chaperonin</fullName>
    </alternativeName>
    <alternativeName>
        <fullName evidence="3">Chaperonin-60</fullName>
        <shortName evidence="3">Cpn60</shortName>
    </alternativeName>
</protein>
<dbReference type="SUPFAM" id="SSF52029">
    <property type="entry name" value="GroEL apical domain-like"/>
    <property type="match status" value="1"/>
</dbReference>
<evidence type="ECO:0000256" key="5">
    <source>
        <dbReference type="RuleBase" id="RU000419"/>
    </source>
</evidence>
<dbReference type="GeneID" id="61926160"/>
<dbReference type="AlphaFoldDB" id="A0A099I7L9"/>
<dbReference type="EC" id="5.6.1.7" evidence="3"/>
<dbReference type="GO" id="GO:0016853">
    <property type="term" value="F:isomerase activity"/>
    <property type="evidence" value="ECO:0007669"/>
    <property type="project" value="UniProtKB-KW"/>
</dbReference>
<dbReference type="SUPFAM" id="SSF54849">
    <property type="entry name" value="GroEL-intermediate domain like"/>
    <property type="match status" value="2"/>
</dbReference>
<comment type="caution">
    <text evidence="3">Lacks conserved residue(s) required for the propagation of feature annotation.</text>
</comment>
<dbReference type="NCBIfam" id="NF009489">
    <property type="entry name" value="PRK12851.1"/>
    <property type="match status" value="1"/>
</dbReference>
<keyword evidence="3" id="KW-0067">ATP-binding</keyword>
<reference evidence="7" key="4">
    <citation type="journal article" date="2022" name="Clin. Infect. Dis.">
        <title>Association between Clostridium innocuum and antibiotic-associated diarrhea in adults and children: A cross-sectional study and comparative genomics analysis.</title>
        <authorList>
            <person name="Cherny K.E."/>
            <person name="Muscat E.B."/>
            <person name="Balaji A."/>
            <person name="Mukherjee J."/>
            <person name="Ozer E.A."/>
            <person name="Angarone M.P."/>
            <person name="Hauser A.R."/>
            <person name="Sichel J.S."/>
            <person name="Amponsah E."/>
            <person name="Kociolek L.K."/>
        </authorList>
    </citation>
    <scope>NUCLEOTIDE SEQUENCE</scope>
    <source>
        <strain evidence="7">NU1-AC-029v</strain>
    </source>
</reference>
<feature type="binding site" evidence="3">
    <location>
        <begin position="86"/>
        <end position="90"/>
    </location>
    <ligand>
        <name>ATP</name>
        <dbReference type="ChEBI" id="CHEBI:30616"/>
    </ligand>
</feature>
<dbReference type="RefSeq" id="WP_002608673.1">
    <property type="nucleotide sequence ID" value="NZ_AP025565.1"/>
</dbReference>
<comment type="function">
    <text evidence="3 5">Together with its co-chaperonin GroES, plays an essential role in assisting protein folding. The GroEL-GroES system forms a nano-cage that allows encapsulation of the non-native substrate proteins and provides a physical environment optimized to promote and accelerate protein folding.</text>
</comment>
<dbReference type="Gene3D" id="3.50.7.10">
    <property type="entry name" value="GroEL"/>
    <property type="match status" value="1"/>
</dbReference>
<dbReference type="EMBL" id="CP048838">
    <property type="protein sequence ID" value="QJA03017.1"/>
    <property type="molecule type" value="Genomic_DNA"/>
</dbReference>
<evidence type="ECO:0000313" key="10">
    <source>
        <dbReference type="Proteomes" id="UP000030008"/>
    </source>
</evidence>
<dbReference type="Proteomes" id="UP000030008">
    <property type="component" value="Unassembled WGS sequence"/>
</dbReference>
<dbReference type="PRINTS" id="PR00298">
    <property type="entry name" value="CHAPERONIN60"/>
</dbReference>
<dbReference type="Gene3D" id="3.30.260.10">
    <property type="entry name" value="TCP-1-like chaperonin intermediate domain"/>
    <property type="match status" value="1"/>
</dbReference>
<dbReference type="NCBIfam" id="TIGR02348">
    <property type="entry name" value="GroEL"/>
    <property type="match status" value="1"/>
</dbReference>
<reference evidence="9 11" key="3">
    <citation type="submission" date="2020-02" db="EMBL/GenBank/DDBJ databases">
        <authorList>
            <person name="Kociolek L.K."/>
            <person name="Ozer E.A."/>
        </authorList>
    </citation>
    <scope>NUCLEOTIDE SEQUENCE [LARGE SCALE GENOMIC DNA]</scope>
    <source>
        <strain evidence="9 11">ATCC 14501</strain>
    </source>
</reference>
<dbReference type="SUPFAM" id="SSF48592">
    <property type="entry name" value="GroEL equatorial domain-like"/>
    <property type="match status" value="1"/>
</dbReference>
<dbReference type="EMBL" id="JQIF01000039">
    <property type="protein sequence ID" value="KGJ53561.1"/>
    <property type="molecule type" value="Genomic_DNA"/>
</dbReference>
<keyword evidence="3" id="KW-0547">Nucleotide-binding</keyword>
<evidence type="ECO:0000313" key="6">
    <source>
        <dbReference type="EMBL" id="KGJ53561.1"/>
    </source>
</evidence>
<evidence type="ECO:0000313" key="7">
    <source>
        <dbReference type="EMBL" id="MCR0234962.1"/>
    </source>
</evidence>
<dbReference type="CDD" id="cd03344">
    <property type="entry name" value="GroEL"/>
    <property type="match status" value="1"/>
</dbReference>